<dbReference type="EMBL" id="FQUI01000005">
    <property type="protein sequence ID" value="SHE47844.1"/>
    <property type="molecule type" value="Genomic_DNA"/>
</dbReference>
<protein>
    <submittedName>
        <fullName evidence="2">Phage putative head morphogenesis protein, SPP1 gp7 family</fullName>
    </submittedName>
</protein>
<accession>A0A1M4TTX7</accession>
<dbReference type="NCBIfam" id="TIGR01641">
    <property type="entry name" value="phageSPP1_gp7"/>
    <property type="match status" value="1"/>
</dbReference>
<dbReference type="AlphaFoldDB" id="A0A1M4TTX7"/>
<comment type="caution">
    <text evidence="2">The sequence shown here is derived from an EMBL/GenBank/DDBJ whole genome shotgun (WGS) entry which is preliminary data.</text>
</comment>
<reference evidence="2" key="1">
    <citation type="submission" date="2016-11" db="EMBL/GenBank/DDBJ databases">
        <authorList>
            <person name="Varghese N."/>
            <person name="Submissions S."/>
        </authorList>
    </citation>
    <scope>NUCLEOTIDE SEQUENCE [LARGE SCALE GENOMIC DNA]</scope>
    <source>
        <strain evidence="2">DSM 16785</strain>
    </source>
</reference>
<gene>
    <name evidence="2" type="ORF">SAMN02745164_00507</name>
</gene>
<feature type="domain" description="Phage head morphogenesis" evidence="1">
    <location>
        <begin position="151"/>
        <end position="254"/>
    </location>
</feature>
<dbReference type="InterPro" id="IPR006528">
    <property type="entry name" value="Phage_head_morphogenesis_dom"/>
</dbReference>
<evidence type="ECO:0000313" key="2">
    <source>
        <dbReference type="EMBL" id="SHE47844.1"/>
    </source>
</evidence>
<evidence type="ECO:0000259" key="1">
    <source>
        <dbReference type="Pfam" id="PF04233"/>
    </source>
</evidence>
<dbReference type="STRING" id="1122195.SAMN02745164_00507"/>
<name>A0A1M4TTX7_MARH1</name>
<organism evidence="2 3">
    <name type="scientific">Marinitoga hydrogenitolerans (strain DSM 16785 / JCM 12826 / AT1271)</name>
    <dbReference type="NCBI Taxonomy" id="1122195"/>
    <lineage>
        <taxon>Bacteria</taxon>
        <taxon>Thermotogati</taxon>
        <taxon>Thermotogota</taxon>
        <taxon>Thermotogae</taxon>
        <taxon>Petrotogales</taxon>
        <taxon>Petrotogaceae</taxon>
        <taxon>Marinitoga</taxon>
    </lineage>
</organism>
<proteinExistence type="predicted"/>
<dbReference type="OrthoDB" id="976362at2"/>
<keyword evidence="3" id="KW-1185">Reference proteome</keyword>
<dbReference type="Proteomes" id="UP000184334">
    <property type="component" value="Unassembled WGS sequence"/>
</dbReference>
<sequence length="307" mass="35870">MTGIRTIAQSLTRIENRIMNLSRKSFKNIRETTINQITGNFDYIDVSSLANAFYIGLLSGYIHGKMSVVGALLPKLKKKKTFEEWSDYREIFSVFIRDKELIMKLVKRKYTAKEAMEKFFKPNEYILEYFREYSLKLANIEVEDTIKKATELVRKTIEEGMSETEATKYIKSGLEKFSKHRIKAIARTEATRGYNVGALEESYASDVVIGYQFEAILDKRTSEICSSRWGMYIDKNDKDKLARNTPPLHVNCRSFLRMVTIYDKEMPVKKENIPKSNLEFLQKTEQLPKPKTRDYDVNVIREILNRL</sequence>
<dbReference type="RefSeq" id="WP_072863129.1">
    <property type="nucleotide sequence ID" value="NZ_FQUI01000005.1"/>
</dbReference>
<dbReference type="Pfam" id="PF04233">
    <property type="entry name" value="Phage_Mu_F"/>
    <property type="match status" value="1"/>
</dbReference>
<evidence type="ECO:0000313" key="3">
    <source>
        <dbReference type="Proteomes" id="UP000184334"/>
    </source>
</evidence>